<keyword evidence="2" id="KW-1185">Reference proteome</keyword>
<protein>
    <submittedName>
        <fullName evidence="1">Uncharacterized protein</fullName>
    </submittedName>
</protein>
<sequence length="40" mass="5063">MTGRARLILLKKFFYSFRLEKMWTNESYAFLFEFNHLFEH</sequence>
<dbReference type="AlphaFoldDB" id="A0A1L8WGU0"/>
<dbReference type="EMBL" id="JXLB01000015">
    <property type="protein sequence ID" value="OJG80255.1"/>
    <property type="molecule type" value="Genomic_DNA"/>
</dbReference>
<dbReference type="STRING" id="150033.RV14_GL000624"/>
<organism evidence="1 2">
    <name type="scientific">Enterococcus ratti</name>
    <dbReference type="NCBI Taxonomy" id="150033"/>
    <lineage>
        <taxon>Bacteria</taxon>
        <taxon>Bacillati</taxon>
        <taxon>Bacillota</taxon>
        <taxon>Bacilli</taxon>
        <taxon>Lactobacillales</taxon>
        <taxon>Enterococcaceae</taxon>
        <taxon>Enterococcus</taxon>
    </lineage>
</organism>
<comment type="caution">
    <text evidence="1">The sequence shown here is derived from an EMBL/GenBank/DDBJ whole genome shotgun (WGS) entry which is preliminary data.</text>
</comment>
<reference evidence="1 2" key="1">
    <citation type="submission" date="2014-12" db="EMBL/GenBank/DDBJ databases">
        <title>Draft genome sequences of 29 type strains of Enterococci.</title>
        <authorList>
            <person name="Zhong Z."/>
            <person name="Sun Z."/>
            <person name="Liu W."/>
            <person name="Zhang W."/>
            <person name="Zhang H."/>
        </authorList>
    </citation>
    <scope>NUCLEOTIDE SEQUENCE [LARGE SCALE GENOMIC DNA]</scope>
    <source>
        <strain evidence="1 2">DSM 15687</strain>
    </source>
</reference>
<accession>A0A1L8WGU0</accession>
<evidence type="ECO:0000313" key="1">
    <source>
        <dbReference type="EMBL" id="OJG80255.1"/>
    </source>
</evidence>
<gene>
    <name evidence="1" type="ORF">RV14_GL000624</name>
</gene>
<proteinExistence type="predicted"/>
<name>A0A1L8WGU0_9ENTE</name>
<dbReference type="Proteomes" id="UP000182152">
    <property type="component" value="Unassembled WGS sequence"/>
</dbReference>
<evidence type="ECO:0000313" key="2">
    <source>
        <dbReference type="Proteomes" id="UP000182152"/>
    </source>
</evidence>